<dbReference type="RefSeq" id="WP_146800629.1">
    <property type="nucleotide sequence ID" value="NZ_VOLP01000029.1"/>
</dbReference>
<comment type="catalytic activity">
    <reaction evidence="4">
        <text>L-proline + NADP(+) = (S)-1-pyrroline-5-carboxylate + NADPH + 2 H(+)</text>
        <dbReference type="Rhea" id="RHEA:14109"/>
        <dbReference type="ChEBI" id="CHEBI:15378"/>
        <dbReference type="ChEBI" id="CHEBI:17388"/>
        <dbReference type="ChEBI" id="CHEBI:57783"/>
        <dbReference type="ChEBI" id="CHEBI:58349"/>
        <dbReference type="ChEBI" id="CHEBI:60039"/>
        <dbReference type="EC" id="1.5.1.2"/>
    </reaction>
</comment>
<dbReference type="InterPro" id="IPR008927">
    <property type="entry name" value="6-PGluconate_DH-like_C_sf"/>
</dbReference>
<reference evidence="10 12" key="1">
    <citation type="submission" date="2019-07" db="EMBL/GenBank/DDBJ databases">
        <title>Genomes of sea-ice associated Colwellia species.</title>
        <authorList>
            <person name="Bowman J.P."/>
        </authorList>
    </citation>
    <scope>NUCLEOTIDE SEQUENCE [LARGE SCALE GENOMIC DNA]</scope>
    <source>
        <strain evidence="9 11">ACAM 607</strain>
        <strain evidence="10 12">IC036</strain>
    </source>
</reference>
<evidence type="ECO:0000256" key="1">
    <source>
        <dbReference type="ARBA" id="ARBA00005525"/>
    </source>
</evidence>
<dbReference type="GO" id="GO:0004735">
    <property type="term" value="F:pyrroline-5-carboxylate reductase activity"/>
    <property type="evidence" value="ECO:0007669"/>
    <property type="project" value="UniProtKB-UniRule"/>
</dbReference>
<evidence type="ECO:0000313" key="11">
    <source>
        <dbReference type="Proteomes" id="UP000321525"/>
    </source>
</evidence>
<dbReference type="InterPro" id="IPR028939">
    <property type="entry name" value="P5C_Rdtase_cat_N"/>
</dbReference>
<keyword evidence="4" id="KW-0641">Proline biosynthesis</keyword>
<keyword evidence="11" id="KW-1185">Reference proteome</keyword>
<keyword evidence="4" id="KW-0028">Amino-acid biosynthesis</keyword>
<organism evidence="10 12">
    <name type="scientific">Colwellia hornerae</name>
    <dbReference type="NCBI Taxonomy" id="89402"/>
    <lineage>
        <taxon>Bacteria</taxon>
        <taxon>Pseudomonadati</taxon>
        <taxon>Pseudomonadota</taxon>
        <taxon>Gammaproteobacteria</taxon>
        <taxon>Alteromonadales</taxon>
        <taxon>Colwelliaceae</taxon>
        <taxon>Colwellia</taxon>
    </lineage>
</organism>
<dbReference type="PANTHER" id="PTHR11645:SF0">
    <property type="entry name" value="PYRROLINE-5-CARBOXYLATE REDUCTASE 3"/>
    <property type="match status" value="1"/>
</dbReference>
<evidence type="ECO:0000259" key="7">
    <source>
        <dbReference type="Pfam" id="PF03807"/>
    </source>
</evidence>
<dbReference type="NCBIfam" id="TIGR00112">
    <property type="entry name" value="proC"/>
    <property type="match status" value="1"/>
</dbReference>
<sequence length="271" mass="28818">MTKIAFIGAGNMNGAIISGLVKTGFAAQDIIVSNPSPEKRLALQEQLGIKETADNIVAANFADFIVLGVKPHFIADVCQKISQEIDISNKCFISVAAGCTVAQMKKALAKPCAIIRTMPNTPSQIGLGVSGLYADENVNPQQKIIAEELMSSVGIIKWLATEDEIDNIIAVSGSAPAYFFLFMEAMEKQAITLGFSAQESRELVQQTALGAAQMVVNNDIPISELRAKVTSKGGTTNAAINSFIDDGLEQIVTNAMNSALHRAKEMAQNNG</sequence>
<dbReference type="GO" id="GO:0055129">
    <property type="term" value="P:L-proline biosynthetic process"/>
    <property type="evidence" value="ECO:0007669"/>
    <property type="project" value="UniProtKB-UniRule"/>
</dbReference>
<evidence type="ECO:0000256" key="4">
    <source>
        <dbReference type="HAMAP-Rule" id="MF_01925"/>
    </source>
</evidence>
<keyword evidence="4" id="KW-0963">Cytoplasm</keyword>
<dbReference type="EMBL" id="VOLQ01000037">
    <property type="protein sequence ID" value="TWX63896.1"/>
    <property type="molecule type" value="Genomic_DNA"/>
</dbReference>
<dbReference type="PANTHER" id="PTHR11645">
    <property type="entry name" value="PYRROLINE-5-CARBOXYLATE REDUCTASE"/>
    <property type="match status" value="1"/>
</dbReference>
<dbReference type="InterPro" id="IPR029036">
    <property type="entry name" value="P5CR_dimer"/>
</dbReference>
<dbReference type="Pfam" id="PF14748">
    <property type="entry name" value="P5CR_dimer"/>
    <property type="match status" value="1"/>
</dbReference>
<protein>
    <recommendedName>
        <fullName evidence="4 5">Pyrroline-5-carboxylate reductase</fullName>
        <shortName evidence="4">P5C reductase</shortName>
        <shortName evidence="4">P5CR</shortName>
        <ecNumber evidence="4 5">1.5.1.2</ecNumber>
    </recommendedName>
    <alternativeName>
        <fullName evidence="4">PCA reductase</fullName>
    </alternativeName>
</protein>
<name>A0A5C6Q4Y3_9GAMM</name>
<accession>A0A5C6Q4Y3</accession>
<evidence type="ECO:0000256" key="6">
    <source>
        <dbReference type="PIRSR" id="PIRSR000193-1"/>
    </source>
</evidence>
<dbReference type="HAMAP" id="MF_01925">
    <property type="entry name" value="P5C_reductase"/>
    <property type="match status" value="1"/>
</dbReference>
<evidence type="ECO:0000259" key="8">
    <source>
        <dbReference type="Pfam" id="PF14748"/>
    </source>
</evidence>
<evidence type="ECO:0000256" key="3">
    <source>
        <dbReference type="ARBA" id="ARBA00023002"/>
    </source>
</evidence>
<dbReference type="Proteomes" id="UP000321917">
    <property type="component" value="Unassembled WGS sequence"/>
</dbReference>
<comment type="subcellular location">
    <subcellularLocation>
        <location evidence="4">Cytoplasm</location>
    </subcellularLocation>
</comment>
<comment type="similarity">
    <text evidence="1 4">Belongs to the pyrroline-5-carboxylate reductase family.</text>
</comment>
<dbReference type="EC" id="1.5.1.2" evidence="4 5"/>
<dbReference type="InterPro" id="IPR000304">
    <property type="entry name" value="Pyrroline-COOH_reductase"/>
</dbReference>
<keyword evidence="3 4" id="KW-0560">Oxidoreductase</keyword>
<dbReference type="GO" id="GO:0005737">
    <property type="term" value="C:cytoplasm"/>
    <property type="evidence" value="ECO:0007669"/>
    <property type="project" value="UniProtKB-SubCell"/>
</dbReference>
<dbReference type="Gene3D" id="1.10.3730.10">
    <property type="entry name" value="ProC C-terminal domain-like"/>
    <property type="match status" value="1"/>
</dbReference>
<feature type="domain" description="Pyrroline-5-carboxylate reductase catalytic N-terminal" evidence="7">
    <location>
        <begin position="3"/>
        <end position="98"/>
    </location>
</feature>
<dbReference type="EMBL" id="VOLR01000031">
    <property type="protein sequence ID" value="TWX54946.1"/>
    <property type="molecule type" value="Genomic_DNA"/>
</dbReference>
<evidence type="ECO:0000313" key="12">
    <source>
        <dbReference type="Proteomes" id="UP000321917"/>
    </source>
</evidence>
<feature type="binding site" evidence="6">
    <location>
        <begin position="7"/>
        <end position="12"/>
    </location>
    <ligand>
        <name>NADP(+)</name>
        <dbReference type="ChEBI" id="CHEBI:58349"/>
    </ligand>
</feature>
<dbReference type="AlphaFoldDB" id="A0A5C6Q4Y3"/>
<evidence type="ECO:0000256" key="5">
    <source>
        <dbReference type="NCBIfam" id="TIGR00112"/>
    </source>
</evidence>
<dbReference type="FunFam" id="1.10.3730.10:FF:000001">
    <property type="entry name" value="Pyrroline-5-carboxylate reductase"/>
    <property type="match status" value="1"/>
</dbReference>
<keyword evidence="2 4" id="KW-0521">NADP</keyword>
<dbReference type="InterPro" id="IPR036291">
    <property type="entry name" value="NAD(P)-bd_dom_sf"/>
</dbReference>
<evidence type="ECO:0000313" key="10">
    <source>
        <dbReference type="EMBL" id="TWX63896.1"/>
    </source>
</evidence>
<dbReference type="SUPFAM" id="SSF51735">
    <property type="entry name" value="NAD(P)-binding Rossmann-fold domains"/>
    <property type="match status" value="1"/>
</dbReference>
<dbReference type="Gene3D" id="3.40.50.720">
    <property type="entry name" value="NAD(P)-binding Rossmann-like Domain"/>
    <property type="match status" value="1"/>
</dbReference>
<evidence type="ECO:0000313" key="9">
    <source>
        <dbReference type="EMBL" id="TWX54946.1"/>
    </source>
</evidence>
<comment type="function">
    <text evidence="4">Catalyzes the reduction of 1-pyrroline-5-carboxylate (PCA) to L-proline.</text>
</comment>
<dbReference type="Proteomes" id="UP000321525">
    <property type="component" value="Unassembled WGS sequence"/>
</dbReference>
<dbReference type="UniPathway" id="UPA00098">
    <property type="reaction ID" value="UER00361"/>
</dbReference>
<evidence type="ECO:0000256" key="2">
    <source>
        <dbReference type="ARBA" id="ARBA00022857"/>
    </source>
</evidence>
<feature type="binding site" evidence="6">
    <location>
        <position position="55"/>
    </location>
    <ligand>
        <name>NADPH</name>
        <dbReference type="ChEBI" id="CHEBI:57783"/>
    </ligand>
</feature>
<dbReference type="SUPFAM" id="SSF48179">
    <property type="entry name" value="6-phosphogluconate dehydrogenase C-terminal domain-like"/>
    <property type="match status" value="1"/>
</dbReference>
<proteinExistence type="inferred from homology"/>
<feature type="domain" description="Pyrroline-5-carboxylate reductase dimerisation" evidence="8">
    <location>
        <begin position="162"/>
        <end position="266"/>
    </location>
</feature>
<gene>
    <name evidence="4" type="primary">proC</name>
    <name evidence="9" type="ORF">ESZ26_17040</name>
    <name evidence="10" type="ORF">ESZ27_15655</name>
</gene>
<dbReference type="PIRSF" id="PIRSF000193">
    <property type="entry name" value="Pyrrol-5-carb_rd"/>
    <property type="match status" value="1"/>
</dbReference>
<comment type="catalytic activity">
    <reaction evidence="4">
        <text>L-proline + NAD(+) = (S)-1-pyrroline-5-carboxylate + NADH + 2 H(+)</text>
        <dbReference type="Rhea" id="RHEA:14105"/>
        <dbReference type="ChEBI" id="CHEBI:15378"/>
        <dbReference type="ChEBI" id="CHEBI:17388"/>
        <dbReference type="ChEBI" id="CHEBI:57540"/>
        <dbReference type="ChEBI" id="CHEBI:57945"/>
        <dbReference type="ChEBI" id="CHEBI:60039"/>
        <dbReference type="EC" id="1.5.1.2"/>
    </reaction>
</comment>
<dbReference type="Pfam" id="PF03807">
    <property type="entry name" value="F420_oxidored"/>
    <property type="match status" value="1"/>
</dbReference>
<comment type="pathway">
    <text evidence="4">Amino-acid biosynthesis; L-proline biosynthesis; L-proline from L-glutamate 5-semialdehyde: step 1/1.</text>
</comment>
<dbReference type="OrthoDB" id="9805754at2"/>
<comment type="caution">
    <text evidence="10">The sequence shown here is derived from an EMBL/GenBank/DDBJ whole genome shotgun (WGS) entry which is preliminary data.</text>
</comment>